<evidence type="ECO:0000313" key="6">
    <source>
        <dbReference type="EMBL" id="OHT14019.1"/>
    </source>
</evidence>
<dbReference type="PIRSF" id="PIRSF000654">
    <property type="entry name" value="Integrin-linked_kinase"/>
    <property type="match status" value="1"/>
</dbReference>
<keyword evidence="7" id="KW-1185">Reference proteome</keyword>
<dbReference type="PROSITE" id="PS00107">
    <property type="entry name" value="PROTEIN_KINASE_ATP"/>
    <property type="match status" value="1"/>
</dbReference>
<evidence type="ECO:0000256" key="3">
    <source>
        <dbReference type="PROSITE-ProRule" id="PRU10141"/>
    </source>
</evidence>
<sequence length="294" mass="33975">MLLSDLIVQKSDFQVIKVLGDGSYGVVSLVLEIATKKLYAMKEFKYPLTDKVQEQQFFREVELMSYTSHPAVLHLRGFSTVNVSNRPMVVFDYMPNDSLQVVVSRRRKFTPTQKMIAMFGIAEAMRYLHSRKIVHRDLKPGNVLLNVRNEPVVCDFGLSKFMPSETLRQTQPTGSPVYMAPELMRREEYSNAVDVYAYAYVCLELLTEKEAFSEIKTVLDLVNAVCQGVRPPLENETKIPHSYKQLISISWSPNPEERPTFEEIVEMFLQGKLTLEKYDQNIFMEYVSRITYQP</sequence>
<reference evidence="6" key="1">
    <citation type="submission" date="2016-10" db="EMBL/GenBank/DDBJ databases">
        <authorList>
            <person name="Benchimol M."/>
            <person name="Almeida L.G."/>
            <person name="Vasconcelos A.T."/>
            <person name="Perreira-Neves A."/>
            <person name="Rosa I.A."/>
            <person name="Tasca T."/>
            <person name="Bogo M.R."/>
            <person name="de Souza W."/>
        </authorList>
    </citation>
    <scope>NUCLEOTIDE SEQUENCE [LARGE SCALE GENOMIC DNA]</scope>
    <source>
        <strain evidence="6">K</strain>
    </source>
</reference>
<dbReference type="GeneID" id="94833215"/>
<dbReference type="EMBL" id="MLAK01000431">
    <property type="protein sequence ID" value="OHT14019.1"/>
    <property type="molecule type" value="Genomic_DNA"/>
</dbReference>
<dbReference type="InterPro" id="IPR017441">
    <property type="entry name" value="Protein_kinase_ATP_BS"/>
</dbReference>
<proteinExistence type="inferred from homology"/>
<comment type="similarity">
    <text evidence="4">Belongs to the protein kinase superfamily.</text>
</comment>
<dbReference type="SUPFAM" id="SSF56112">
    <property type="entry name" value="Protein kinase-like (PK-like)"/>
    <property type="match status" value="1"/>
</dbReference>
<dbReference type="PANTHER" id="PTHR44329">
    <property type="entry name" value="SERINE/THREONINE-PROTEIN KINASE TNNI3K-RELATED"/>
    <property type="match status" value="1"/>
</dbReference>
<dbReference type="PROSITE" id="PS00108">
    <property type="entry name" value="PROTEIN_KINASE_ST"/>
    <property type="match status" value="1"/>
</dbReference>
<dbReference type="Proteomes" id="UP000179807">
    <property type="component" value="Unassembled WGS sequence"/>
</dbReference>
<dbReference type="SMART" id="SM00220">
    <property type="entry name" value="S_TKc"/>
    <property type="match status" value="1"/>
</dbReference>
<feature type="binding site" evidence="3">
    <location>
        <position position="42"/>
    </location>
    <ligand>
        <name>ATP</name>
        <dbReference type="ChEBI" id="CHEBI:30616"/>
    </ligand>
</feature>
<dbReference type="Pfam" id="PF00069">
    <property type="entry name" value="Pkinase"/>
    <property type="match status" value="1"/>
</dbReference>
<keyword evidence="2 3" id="KW-0067">ATP-binding</keyword>
<protein>
    <recommendedName>
        <fullName evidence="5">Protein kinase domain-containing protein</fullName>
    </recommendedName>
</protein>
<gene>
    <name evidence="6" type="ORF">TRFO_15674</name>
</gene>
<keyword evidence="1 3" id="KW-0547">Nucleotide-binding</keyword>
<evidence type="ECO:0000313" key="7">
    <source>
        <dbReference type="Proteomes" id="UP000179807"/>
    </source>
</evidence>
<evidence type="ECO:0000256" key="4">
    <source>
        <dbReference type="RuleBase" id="RU000304"/>
    </source>
</evidence>
<dbReference type="InterPro" id="IPR000719">
    <property type="entry name" value="Prot_kinase_dom"/>
</dbReference>
<dbReference type="PANTHER" id="PTHR44329:SF214">
    <property type="entry name" value="PROTEIN KINASE DOMAIN-CONTAINING PROTEIN"/>
    <property type="match status" value="1"/>
</dbReference>
<name>A0A1J4KRX7_9EUKA</name>
<keyword evidence="4" id="KW-0808">Transferase</keyword>
<dbReference type="InterPro" id="IPR051681">
    <property type="entry name" value="Ser/Thr_Kinases-Pseudokinases"/>
</dbReference>
<keyword evidence="4" id="KW-0418">Kinase</keyword>
<dbReference type="GO" id="GO:0004674">
    <property type="term" value="F:protein serine/threonine kinase activity"/>
    <property type="evidence" value="ECO:0007669"/>
    <property type="project" value="UniProtKB-KW"/>
</dbReference>
<evidence type="ECO:0000259" key="5">
    <source>
        <dbReference type="PROSITE" id="PS50011"/>
    </source>
</evidence>
<dbReference type="VEuPathDB" id="TrichDB:TRFO_15674"/>
<comment type="caution">
    <text evidence="6">The sequence shown here is derived from an EMBL/GenBank/DDBJ whole genome shotgun (WGS) entry which is preliminary data.</text>
</comment>
<evidence type="ECO:0000256" key="1">
    <source>
        <dbReference type="ARBA" id="ARBA00022741"/>
    </source>
</evidence>
<dbReference type="GO" id="GO:0005524">
    <property type="term" value="F:ATP binding"/>
    <property type="evidence" value="ECO:0007669"/>
    <property type="project" value="UniProtKB-UniRule"/>
</dbReference>
<dbReference type="PROSITE" id="PS50011">
    <property type="entry name" value="PROTEIN_KINASE_DOM"/>
    <property type="match status" value="1"/>
</dbReference>
<feature type="domain" description="Protein kinase" evidence="5">
    <location>
        <begin position="13"/>
        <end position="269"/>
    </location>
</feature>
<evidence type="ECO:0000256" key="2">
    <source>
        <dbReference type="ARBA" id="ARBA00022840"/>
    </source>
</evidence>
<dbReference type="OrthoDB" id="346907at2759"/>
<dbReference type="InterPro" id="IPR011009">
    <property type="entry name" value="Kinase-like_dom_sf"/>
</dbReference>
<dbReference type="Gene3D" id="1.10.510.10">
    <property type="entry name" value="Transferase(Phosphotransferase) domain 1"/>
    <property type="match status" value="1"/>
</dbReference>
<organism evidence="6 7">
    <name type="scientific">Tritrichomonas foetus</name>
    <dbReference type="NCBI Taxonomy" id="1144522"/>
    <lineage>
        <taxon>Eukaryota</taxon>
        <taxon>Metamonada</taxon>
        <taxon>Parabasalia</taxon>
        <taxon>Tritrichomonadida</taxon>
        <taxon>Tritrichomonadidae</taxon>
        <taxon>Tritrichomonas</taxon>
    </lineage>
</organism>
<dbReference type="InterPro" id="IPR008271">
    <property type="entry name" value="Ser/Thr_kinase_AS"/>
</dbReference>
<keyword evidence="4" id="KW-0723">Serine/threonine-protein kinase</keyword>
<dbReference type="RefSeq" id="XP_068367155.1">
    <property type="nucleotide sequence ID" value="XM_068498511.1"/>
</dbReference>
<dbReference type="AlphaFoldDB" id="A0A1J4KRX7"/>
<accession>A0A1J4KRX7</accession>